<dbReference type="CDD" id="cd17574">
    <property type="entry name" value="REC_OmpR"/>
    <property type="match status" value="1"/>
</dbReference>
<dbReference type="GO" id="GO:0000976">
    <property type="term" value="F:transcription cis-regulatory region binding"/>
    <property type="evidence" value="ECO:0007669"/>
    <property type="project" value="TreeGrafter"/>
</dbReference>
<evidence type="ECO:0000256" key="5">
    <source>
        <dbReference type="ARBA" id="ARBA00023125"/>
    </source>
</evidence>
<dbReference type="SMART" id="SM00448">
    <property type="entry name" value="REC"/>
    <property type="match status" value="1"/>
</dbReference>
<feature type="domain" description="OmpR/PhoB-type" evidence="11">
    <location>
        <begin position="147"/>
        <end position="241"/>
    </location>
</feature>
<dbReference type="OrthoDB" id="9774822at2"/>
<gene>
    <name evidence="12" type="ORF">SAMN05421823_10235</name>
</gene>
<dbReference type="FunFam" id="1.10.10.10:FF:000018">
    <property type="entry name" value="DNA-binding response regulator ResD"/>
    <property type="match status" value="1"/>
</dbReference>
<protein>
    <recommendedName>
        <fullName evidence="1">Phosphate regulon transcriptional regulatory protein PhoB</fullName>
    </recommendedName>
</protein>
<evidence type="ECO:0000313" key="13">
    <source>
        <dbReference type="Proteomes" id="UP000198510"/>
    </source>
</evidence>
<dbReference type="PANTHER" id="PTHR48111:SF40">
    <property type="entry name" value="PHOSPHATE REGULON TRANSCRIPTIONAL REGULATORY PROTEIN PHOB"/>
    <property type="match status" value="1"/>
</dbReference>
<evidence type="ECO:0000256" key="2">
    <source>
        <dbReference type="ARBA" id="ARBA00022553"/>
    </source>
</evidence>
<evidence type="ECO:0000256" key="7">
    <source>
        <dbReference type="ARBA" id="ARBA00024735"/>
    </source>
</evidence>
<feature type="DNA-binding region" description="OmpR/PhoB-type" evidence="9">
    <location>
        <begin position="147"/>
        <end position="241"/>
    </location>
</feature>
<evidence type="ECO:0000256" key="4">
    <source>
        <dbReference type="ARBA" id="ARBA00023015"/>
    </source>
</evidence>
<dbReference type="InterPro" id="IPR001789">
    <property type="entry name" value="Sig_transdc_resp-reg_receiver"/>
</dbReference>
<dbReference type="GO" id="GO:0006355">
    <property type="term" value="P:regulation of DNA-templated transcription"/>
    <property type="evidence" value="ECO:0007669"/>
    <property type="project" value="InterPro"/>
</dbReference>
<dbReference type="SMART" id="SM00862">
    <property type="entry name" value="Trans_reg_C"/>
    <property type="match status" value="1"/>
</dbReference>
<comment type="function">
    <text evidence="7">This protein is a positive regulator for the phosphate regulon. Transcription of this operon is positively regulated by PhoB and PhoR when phosphate is limited.</text>
</comment>
<evidence type="ECO:0000313" key="12">
    <source>
        <dbReference type="EMBL" id="SDK16417.1"/>
    </source>
</evidence>
<dbReference type="InterPro" id="IPR011006">
    <property type="entry name" value="CheY-like_superfamily"/>
</dbReference>
<evidence type="ECO:0000256" key="9">
    <source>
        <dbReference type="PROSITE-ProRule" id="PRU01091"/>
    </source>
</evidence>
<dbReference type="Pfam" id="PF00486">
    <property type="entry name" value="Trans_reg_C"/>
    <property type="match status" value="1"/>
</dbReference>
<dbReference type="EMBL" id="FNFO01000002">
    <property type="protein sequence ID" value="SDK16417.1"/>
    <property type="molecule type" value="Genomic_DNA"/>
</dbReference>
<keyword evidence="4" id="KW-0805">Transcription regulation</keyword>
<evidence type="ECO:0000256" key="3">
    <source>
        <dbReference type="ARBA" id="ARBA00023012"/>
    </source>
</evidence>
<keyword evidence="5 9" id="KW-0238">DNA-binding</keyword>
<evidence type="ECO:0000256" key="1">
    <source>
        <dbReference type="ARBA" id="ARBA00013332"/>
    </source>
</evidence>
<dbReference type="InterPro" id="IPR036388">
    <property type="entry name" value="WH-like_DNA-bd_sf"/>
</dbReference>
<keyword evidence="6" id="KW-0804">Transcription</keyword>
<proteinExistence type="predicted"/>
<dbReference type="Proteomes" id="UP000198510">
    <property type="component" value="Unassembled WGS sequence"/>
</dbReference>
<dbReference type="PROSITE" id="PS51755">
    <property type="entry name" value="OMPR_PHOB"/>
    <property type="match status" value="1"/>
</dbReference>
<dbReference type="Gene3D" id="3.40.50.2300">
    <property type="match status" value="1"/>
</dbReference>
<evidence type="ECO:0000259" key="10">
    <source>
        <dbReference type="PROSITE" id="PS50110"/>
    </source>
</evidence>
<dbReference type="Gene3D" id="1.10.10.10">
    <property type="entry name" value="Winged helix-like DNA-binding domain superfamily/Winged helix DNA-binding domain"/>
    <property type="match status" value="1"/>
</dbReference>
<feature type="modified residue" description="4-aspartylphosphate" evidence="8">
    <location>
        <position position="70"/>
    </location>
</feature>
<dbReference type="SUPFAM" id="SSF52172">
    <property type="entry name" value="CheY-like"/>
    <property type="match status" value="1"/>
</dbReference>
<dbReference type="STRING" id="1075417.SAMN05421823_10235"/>
<keyword evidence="13" id="KW-1185">Reference proteome</keyword>
<reference evidence="12 13" key="1">
    <citation type="submission" date="2016-10" db="EMBL/GenBank/DDBJ databases">
        <authorList>
            <person name="de Groot N.N."/>
        </authorList>
    </citation>
    <scope>NUCLEOTIDE SEQUENCE [LARGE SCALE GENOMIC DNA]</scope>
    <source>
        <strain evidence="12 13">DSM 25186</strain>
    </source>
</reference>
<feature type="domain" description="Response regulatory" evidence="10">
    <location>
        <begin position="21"/>
        <end position="137"/>
    </location>
</feature>
<dbReference type="InterPro" id="IPR001867">
    <property type="entry name" value="OmpR/PhoB-type_DNA-bd"/>
</dbReference>
<dbReference type="AlphaFoldDB" id="A0A1G8ZN08"/>
<organism evidence="12 13">
    <name type="scientific">Catalinimonas alkaloidigena</name>
    <dbReference type="NCBI Taxonomy" id="1075417"/>
    <lineage>
        <taxon>Bacteria</taxon>
        <taxon>Pseudomonadati</taxon>
        <taxon>Bacteroidota</taxon>
        <taxon>Cytophagia</taxon>
        <taxon>Cytophagales</taxon>
        <taxon>Catalimonadaceae</taxon>
        <taxon>Catalinimonas</taxon>
    </lineage>
</organism>
<dbReference type="FunFam" id="3.40.50.2300:FF:000001">
    <property type="entry name" value="DNA-binding response regulator PhoB"/>
    <property type="match status" value="1"/>
</dbReference>
<dbReference type="InterPro" id="IPR039420">
    <property type="entry name" value="WalR-like"/>
</dbReference>
<dbReference type="GO" id="GO:0005829">
    <property type="term" value="C:cytosol"/>
    <property type="evidence" value="ECO:0007669"/>
    <property type="project" value="TreeGrafter"/>
</dbReference>
<accession>A0A1G8ZN08</accession>
<dbReference type="CDD" id="cd00383">
    <property type="entry name" value="trans_reg_C"/>
    <property type="match status" value="1"/>
</dbReference>
<sequence>MSVTTVKPDRNAVSTGKAKYKVLIVDDESDILELLQYNFEREGYEVRTAENGRKAVEILKEFQPHLVVLDIMMPQMDGVETCRQMRELPQGKEIYIIFLTARTEEYSEVAAFDVGADDFITKPIKPRALMSRVAALFRRSGALQQEGDRLIMGNLTIDRSSYTITHDGQQMTLPKKEFELLYFLAQNPNKVFSRDDLLQNIWGNDVYVLARTVDVHIRKVREKIGEGYIHTVKGVGYKFELSEA</sequence>
<keyword evidence="3" id="KW-0902">Two-component regulatory system</keyword>
<dbReference type="GO" id="GO:0032993">
    <property type="term" value="C:protein-DNA complex"/>
    <property type="evidence" value="ECO:0007669"/>
    <property type="project" value="TreeGrafter"/>
</dbReference>
<dbReference type="PROSITE" id="PS50110">
    <property type="entry name" value="RESPONSE_REGULATORY"/>
    <property type="match status" value="1"/>
</dbReference>
<dbReference type="Pfam" id="PF00072">
    <property type="entry name" value="Response_reg"/>
    <property type="match status" value="1"/>
</dbReference>
<dbReference type="RefSeq" id="WP_089679248.1">
    <property type="nucleotide sequence ID" value="NZ_FNFO01000002.1"/>
</dbReference>
<evidence type="ECO:0000256" key="8">
    <source>
        <dbReference type="PROSITE-ProRule" id="PRU00169"/>
    </source>
</evidence>
<evidence type="ECO:0000259" key="11">
    <source>
        <dbReference type="PROSITE" id="PS51755"/>
    </source>
</evidence>
<dbReference type="PANTHER" id="PTHR48111">
    <property type="entry name" value="REGULATOR OF RPOS"/>
    <property type="match status" value="1"/>
</dbReference>
<evidence type="ECO:0000256" key="6">
    <source>
        <dbReference type="ARBA" id="ARBA00023163"/>
    </source>
</evidence>
<keyword evidence="2 8" id="KW-0597">Phosphoprotein</keyword>
<name>A0A1G8ZN08_9BACT</name>
<dbReference type="GO" id="GO:0000156">
    <property type="term" value="F:phosphorelay response regulator activity"/>
    <property type="evidence" value="ECO:0007669"/>
    <property type="project" value="TreeGrafter"/>
</dbReference>